<feature type="region of interest" description="Disordered" evidence="1">
    <location>
        <begin position="42"/>
        <end position="71"/>
    </location>
</feature>
<reference evidence="2" key="1">
    <citation type="submission" date="2022-03" db="EMBL/GenBank/DDBJ databases">
        <authorList>
            <person name="Martin C."/>
        </authorList>
    </citation>
    <scope>NUCLEOTIDE SEQUENCE</scope>
</reference>
<evidence type="ECO:0000313" key="2">
    <source>
        <dbReference type="EMBL" id="CAH1790812.1"/>
    </source>
</evidence>
<dbReference type="AlphaFoldDB" id="A0A8S4P9B4"/>
<protein>
    <submittedName>
        <fullName evidence="2">Uncharacterized protein</fullName>
    </submittedName>
</protein>
<evidence type="ECO:0000256" key="1">
    <source>
        <dbReference type="SAM" id="MobiDB-lite"/>
    </source>
</evidence>
<dbReference type="OrthoDB" id="6123763at2759"/>
<comment type="caution">
    <text evidence="2">The sequence shown here is derived from an EMBL/GenBank/DDBJ whole genome shotgun (WGS) entry which is preliminary data.</text>
</comment>
<sequence length="194" mass="22707">MSAKRYIFAIWTDETEELAIRTFLEHCGITVKEAGIEDLKQHLESENSEQSSQPVETKTDMDVDSDDNDPLGPPIFPPVLGTDECPHCFCAPCCTSEQFRQLWWQTETIEPHERNSTARKKCYKKFWVMLQHRGAWRHPRYVSKKQLALQTDARRNLYVYHGHRRDIMPDCIVRLVRGWLSNPGGIDYMGHLWD</sequence>
<gene>
    <name evidence="2" type="ORF">OFUS_LOCUS15980</name>
</gene>
<accession>A0A8S4P9B4</accession>
<proteinExistence type="predicted"/>
<name>A0A8S4P9B4_OWEFU</name>
<dbReference type="Proteomes" id="UP000749559">
    <property type="component" value="Unassembled WGS sequence"/>
</dbReference>
<keyword evidence="3" id="KW-1185">Reference proteome</keyword>
<evidence type="ECO:0000313" key="3">
    <source>
        <dbReference type="Proteomes" id="UP000749559"/>
    </source>
</evidence>
<organism evidence="2 3">
    <name type="scientific">Owenia fusiformis</name>
    <name type="common">Polychaete worm</name>
    <dbReference type="NCBI Taxonomy" id="6347"/>
    <lineage>
        <taxon>Eukaryota</taxon>
        <taxon>Metazoa</taxon>
        <taxon>Spiralia</taxon>
        <taxon>Lophotrochozoa</taxon>
        <taxon>Annelida</taxon>
        <taxon>Polychaeta</taxon>
        <taxon>Sedentaria</taxon>
        <taxon>Canalipalpata</taxon>
        <taxon>Sabellida</taxon>
        <taxon>Oweniida</taxon>
        <taxon>Oweniidae</taxon>
        <taxon>Owenia</taxon>
    </lineage>
</organism>
<dbReference type="EMBL" id="CAIIXF020000008">
    <property type="protein sequence ID" value="CAH1790812.1"/>
    <property type="molecule type" value="Genomic_DNA"/>
</dbReference>